<dbReference type="Gene3D" id="2.60.120.20">
    <property type="match status" value="1"/>
</dbReference>
<dbReference type="InterPro" id="IPR029053">
    <property type="entry name" value="Viral_coat"/>
</dbReference>
<name>A0A8A4XCS9_9VIRU</name>
<sequence length="252" mass="28683">MARKVYRRRVYRRRRRGGRLSNKHVFGRTSARSQATQIAALRNRVSRVARACRPERKVLLTNPSSYSFTSESISSYNHIDAFRMPALGDGDNQRIGSVVRPVSCKLYISMEYYNSSENGYHNTESAGAQYRIIVLQRKAATSTLSSTPDIGKILQWTGGSGTYYTMAASSPFANGFSTEYKVLYDRRGTITSDSNQRMIDIYFRPQTFRYNPVNDFLNGVYYVLLVSGLHFDSNFTEYVTMTVASKFVYTDA</sequence>
<reference evidence="1" key="1">
    <citation type="submission" date="2020-10" db="EMBL/GenBank/DDBJ databases">
        <title>CRESS DNA virus dark matter in the feces of wild birds.</title>
        <authorList>
            <person name="Yang S."/>
            <person name="Zhang W."/>
        </authorList>
    </citation>
    <scope>NUCLEOTIDE SEQUENCE</scope>
    <source>
        <strain evidence="1">Eph225cre1</strain>
    </source>
</reference>
<organism evidence="1">
    <name type="scientific">Syrmaticus ellioti CRESS-DNA-virus sp</name>
    <dbReference type="NCBI Taxonomy" id="2815058"/>
    <lineage>
        <taxon>Viruses</taxon>
        <taxon>Monodnaviria</taxon>
        <taxon>Shotokuvirae</taxon>
        <taxon>Cressdnaviricota</taxon>
    </lineage>
</organism>
<protein>
    <submittedName>
        <fullName evidence="1">Capsid protein</fullName>
    </submittedName>
</protein>
<evidence type="ECO:0000313" key="1">
    <source>
        <dbReference type="EMBL" id="QTE03430.1"/>
    </source>
</evidence>
<accession>A0A8A4XCS9</accession>
<proteinExistence type="predicted"/>
<dbReference type="EMBL" id="MW182785">
    <property type="protein sequence ID" value="QTE03430.1"/>
    <property type="molecule type" value="Genomic_DNA"/>
</dbReference>